<feature type="region of interest" description="Disordered" evidence="1">
    <location>
        <begin position="1"/>
        <end position="21"/>
    </location>
</feature>
<keyword evidence="2" id="KW-0812">Transmembrane</keyword>
<name>A0A8H2PWQ4_9MICO</name>
<accession>A0A8H2PWQ4</accession>
<protein>
    <submittedName>
        <fullName evidence="3">Uncharacterized protein</fullName>
    </submittedName>
</protein>
<evidence type="ECO:0000313" key="3">
    <source>
        <dbReference type="EMBL" id="TQO18549.1"/>
    </source>
</evidence>
<gene>
    <name evidence="3" type="ORF">FB472_0066</name>
</gene>
<organism evidence="3 4">
    <name type="scientific">Rhodoglobus vestalii</name>
    <dbReference type="NCBI Taxonomy" id="193384"/>
    <lineage>
        <taxon>Bacteria</taxon>
        <taxon>Bacillati</taxon>
        <taxon>Actinomycetota</taxon>
        <taxon>Actinomycetes</taxon>
        <taxon>Micrococcales</taxon>
        <taxon>Microbacteriaceae</taxon>
        <taxon>Rhodoglobus</taxon>
    </lineage>
</organism>
<evidence type="ECO:0000313" key="4">
    <source>
        <dbReference type="Proteomes" id="UP000316560"/>
    </source>
</evidence>
<keyword evidence="4" id="KW-1185">Reference proteome</keyword>
<keyword evidence="2" id="KW-0472">Membrane</keyword>
<sequence>MNISKHATSESLIPSPTSSSEWFARSNSRLGYLVAIVDLATLLTPLIGVRPMAHVSRVA</sequence>
<keyword evidence="2" id="KW-1133">Transmembrane helix</keyword>
<evidence type="ECO:0000256" key="2">
    <source>
        <dbReference type="SAM" id="Phobius"/>
    </source>
</evidence>
<dbReference type="Proteomes" id="UP000316560">
    <property type="component" value="Unassembled WGS sequence"/>
</dbReference>
<proteinExistence type="predicted"/>
<reference evidence="3 4" key="1">
    <citation type="submission" date="2019-06" db="EMBL/GenBank/DDBJ databases">
        <title>Sequencing the genomes of 1000 actinobacteria strains.</title>
        <authorList>
            <person name="Klenk H.-P."/>
        </authorList>
    </citation>
    <scope>NUCLEOTIDE SEQUENCE [LARGE SCALE GENOMIC DNA]</scope>
    <source>
        <strain evidence="3 4">DSM 21947</strain>
    </source>
</reference>
<evidence type="ECO:0000256" key="1">
    <source>
        <dbReference type="SAM" id="MobiDB-lite"/>
    </source>
</evidence>
<dbReference type="AlphaFoldDB" id="A0A8H2PWQ4"/>
<feature type="transmembrane region" description="Helical" evidence="2">
    <location>
        <begin position="30"/>
        <end position="49"/>
    </location>
</feature>
<feature type="compositionally biased region" description="Low complexity" evidence="1">
    <location>
        <begin position="9"/>
        <end position="21"/>
    </location>
</feature>
<comment type="caution">
    <text evidence="3">The sequence shown here is derived from an EMBL/GenBank/DDBJ whole genome shotgun (WGS) entry which is preliminary data.</text>
</comment>
<dbReference type="EMBL" id="VFRA01000001">
    <property type="protein sequence ID" value="TQO18549.1"/>
    <property type="molecule type" value="Genomic_DNA"/>
</dbReference>